<evidence type="ECO:0000313" key="2">
    <source>
        <dbReference type="EMBL" id="ACA84567.1"/>
    </source>
</evidence>
<dbReference type="SMART" id="SM00382">
    <property type="entry name" value="AAA"/>
    <property type="match status" value="1"/>
</dbReference>
<dbReference type="eggNOG" id="COG0464">
    <property type="taxonomic scope" value="Bacteria"/>
</dbReference>
<dbReference type="RefSeq" id="WP_012322916.1">
    <property type="nucleotide sequence ID" value="NC_010506.1"/>
</dbReference>
<dbReference type="InterPro" id="IPR050304">
    <property type="entry name" value="MT-severing_AAA_ATPase"/>
</dbReference>
<dbReference type="PANTHER" id="PTHR23074:SF83">
    <property type="entry name" value="VACUOLAR PROTEIN SORTING-ASSOCIATED PROTEIN 4A"/>
    <property type="match status" value="1"/>
</dbReference>
<protein>
    <submittedName>
        <fullName evidence="2">AAA ATPase central domain protein</fullName>
    </submittedName>
</protein>
<dbReference type="HOGENOM" id="CLU_933322_0_0_6"/>
<sequence length="277" mass="32644">MDFYSESNINRYEVSKLYGLASEYNKISNFCKLVWSSLWSEKKDLYKFAPSIMLYGSPGTGKTTLLKNVAYSLKDDNLKYVTLSLELMLDKDLGMSSKRLRDFFEHIKSLALQDYKVFVHFDDVDSVLCSRYISNESSGVKRFVNTFIKEIDYLLDVECDYLPIILITTNMFSMIDTAVKRRFSLKFEIENRVSVEEFRNWIYPMCDDLKIKNELNYELLYKLMNEKELTNFDVYLILQELFLEQLTGIKVTGLNLVQKFEEAKSSKSDFERQRKQS</sequence>
<evidence type="ECO:0000259" key="1">
    <source>
        <dbReference type="SMART" id="SM00382"/>
    </source>
</evidence>
<dbReference type="GO" id="GO:0016887">
    <property type="term" value="F:ATP hydrolysis activity"/>
    <property type="evidence" value="ECO:0007669"/>
    <property type="project" value="InterPro"/>
</dbReference>
<dbReference type="PANTHER" id="PTHR23074">
    <property type="entry name" value="AAA DOMAIN-CONTAINING"/>
    <property type="match status" value="1"/>
</dbReference>
<evidence type="ECO:0000313" key="3">
    <source>
        <dbReference type="Proteomes" id="UP000002168"/>
    </source>
</evidence>
<proteinExistence type="predicted"/>
<dbReference type="AlphaFoldDB" id="B1KN70"/>
<dbReference type="Proteomes" id="UP000002168">
    <property type="component" value="Chromosome"/>
</dbReference>
<dbReference type="STRING" id="392500.Swoo_0266"/>
<dbReference type="SUPFAM" id="SSF52540">
    <property type="entry name" value="P-loop containing nucleoside triphosphate hydrolases"/>
    <property type="match status" value="1"/>
</dbReference>
<dbReference type="Gene3D" id="3.40.50.300">
    <property type="entry name" value="P-loop containing nucleotide triphosphate hydrolases"/>
    <property type="match status" value="1"/>
</dbReference>
<organism evidence="2 3">
    <name type="scientific">Shewanella woodyi (strain ATCC 51908 / MS32)</name>
    <dbReference type="NCBI Taxonomy" id="392500"/>
    <lineage>
        <taxon>Bacteria</taxon>
        <taxon>Pseudomonadati</taxon>
        <taxon>Pseudomonadota</taxon>
        <taxon>Gammaproteobacteria</taxon>
        <taxon>Alteromonadales</taxon>
        <taxon>Shewanellaceae</taxon>
        <taxon>Shewanella</taxon>
    </lineage>
</organism>
<dbReference type="Pfam" id="PF00004">
    <property type="entry name" value="AAA"/>
    <property type="match status" value="1"/>
</dbReference>
<dbReference type="InterPro" id="IPR027417">
    <property type="entry name" value="P-loop_NTPase"/>
</dbReference>
<gene>
    <name evidence="2" type="ordered locus">Swoo_0266</name>
</gene>
<dbReference type="InterPro" id="IPR003593">
    <property type="entry name" value="AAA+_ATPase"/>
</dbReference>
<dbReference type="InterPro" id="IPR003959">
    <property type="entry name" value="ATPase_AAA_core"/>
</dbReference>
<dbReference type="CDD" id="cd19481">
    <property type="entry name" value="RecA-like_protease"/>
    <property type="match status" value="1"/>
</dbReference>
<dbReference type="EMBL" id="CP000961">
    <property type="protein sequence ID" value="ACA84567.1"/>
    <property type="molecule type" value="Genomic_DNA"/>
</dbReference>
<keyword evidence="3" id="KW-1185">Reference proteome</keyword>
<accession>B1KN70</accession>
<name>B1KN70_SHEWM</name>
<dbReference type="KEGG" id="swd:Swoo_0266"/>
<feature type="domain" description="AAA+ ATPase" evidence="1">
    <location>
        <begin position="48"/>
        <end position="193"/>
    </location>
</feature>
<reference evidence="2 3" key="1">
    <citation type="submission" date="2008-02" db="EMBL/GenBank/DDBJ databases">
        <title>Complete sequence of Shewanella woodyi ATCC 51908.</title>
        <authorList>
            <consortium name="US DOE Joint Genome Institute"/>
            <person name="Copeland A."/>
            <person name="Lucas S."/>
            <person name="Lapidus A."/>
            <person name="Glavina del Rio T."/>
            <person name="Dalin E."/>
            <person name="Tice H."/>
            <person name="Bruce D."/>
            <person name="Goodwin L."/>
            <person name="Pitluck S."/>
            <person name="Sims D."/>
            <person name="Brettin T."/>
            <person name="Detter J.C."/>
            <person name="Han C."/>
            <person name="Kuske C.R."/>
            <person name="Schmutz J."/>
            <person name="Larimer F."/>
            <person name="Land M."/>
            <person name="Hauser L."/>
            <person name="Kyrpides N."/>
            <person name="Lykidis A."/>
            <person name="Zhao J.-S."/>
            <person name="Richardson P."/>
        </authorList>
    </citation>
    <scope>NUCLEOTIDE SEQUENCE [LARGE SCALE GENOMIC DNA]</scope>
    <source>
        <strain evidence="3">ATCC 51908 / MS32</strain>
    </source>
</reference>
<dbReference type="GO" id="GO:0005524">
    <property type="term" value="F:ATP binding"/>
    <property type="evidence" value="ECO:0007669"/>
    <property type="project" value="InterPro"/>
</dbReference>